<sequence>MSSSTVLAHTWIGTPYYMSPEALLHKGYNEKSDVWSLGVILFELCALKRPFTGLTFPQVTKQIIQAPCPKLPDRFSDPLQSILDRLLCKDPEERASTNDLLKTAYIERQMESLARGVTLSFTGDASRAKENADMIKNLWNKRNKPVEPQTTDPSRFNEHKRNHPLMKTAPHLEIDEDDVDVISPRELMLLKRKVEADARADELRYAIPTTRK</sequence>
<keyword evidence="3" id="KW-0808">Transferase</keyword>
<evidence type="ECO:0000313" key="12">
    <source>
        <dbReference type="Proteomes" id="UP001626550"/>
    </source>
</evidence>
<reference evidence="11 12" key="1">
    <citation type="submission" date="2024-11" db="EMBL/GenBank/DDBJ databases">
        <title>Adaptive evolution of stress response genes in parasites aligns with host niche diversity.</title>
        <authorList>
            <person name="Hahn C."/>
            <person name="Resl P."/>
        </authorList>
    </citation>
    <scope>NUCLEOTIDE SEQUENCE [LARGE SCALE GENOMIC DNA]</scope>
    <source>
        <strain evidence="11">EGGRZ-B1_66</strain>
        <tissue evidence="11">Body</tissue>
    </source>
</reference>
<organism evidence="11 12">
    <name type="scientific">Cichlidogyrus casuarinus</name>
    <dbReference type="NCBI Taxonomy" id="1844966"/>
    <lineage>
        <taxon>Eukaryota</taxon>
        <taxon>Metazoa</taxon>
        <taxon>Spiralia</taxon>
        <taxon>Lophotrochozoa</taxon>
        <taxon>Platyhelminthes</taxon>
        <taxon>Monogenea</taxon>
        <taxon>Monopisthocotylea</taxon>
        <taxon>Dactylogyridea</taxon>
        <taxon>Ancyrocephalidae</taxon>
        <taxon>Cichlidogyrus</taxon>
    </lineage>
</organism>
<comment type="caution">
    <text evidence="11">The sequence shown here is derived from an EMBL/GenBank/DDBJ whole genome shotgun (WGS) entry which is preliminary data.</text>
</comment>
<dbReference type="SUPFAM" id="SSF56112">
    <property type="entry name" value="Protein kinase-like (PK-like)"/>
    <property type="match status" value="1"/>
</dbReference>
<accession>A0ABD2QJ75</accession>
<dbReference type="PROSITE" id="PS50011">
    <property type="entry name" value="PROTEIN_KINASE_DOM"/>
    <property type="match status" value="1"/>
</dbReference>
<dbReference type="InterPro" id="IPR011009">
    <property type="entry name" value="Kinase-like_dom_sf"/>
</dbReference>
<dbReference type="AlphaFoldDB" id="A0ABD2QJ75"/>
<keyword evidence="6" id="KW-0067">ATP-binding</keyword>
<keyword evidence="2" id="KW-0723">Serine/threonine-protein kinase</keyword>
<dbReference type="InterPro" id="IPR000719">
    <property type="entry name" value="Prot_kinase_dom"/>
</dbReference>
<evidence type="ECO:0000256" key="5">
    <source>
        <dbReference type="ARBA" id="ARBA00022777"/>
    </source>
</evidence>
<keyword evidence="12" id="KW-1185">Reference proteome</keyword>
<dbReference type="InterPro" id="IPR051131">
    <property type="entry name" value="NEK_Ser/Thr_kinase_NIMA"/>
</dbReference>
<evidence type="ECO:0000259" key="10">
    <source>
        <dbReference type="PROSITE" id="PS50011"/>
    </source>
</evidence>
<dbReference type="EC" id="2.7.11.1" evidence="1"/>
<dbReference type="PANTHER" id="PTHR44899:SF8">
    <property type="entry name" value="NIMA-RELATED KINASE 11"/>
    <property type="match status" value="1"/>
</dbReference>
<evidence type="ECO:0000256" key="4">
    <source>
        <dbReference type="ARBA" id="ARBA00022741"/>
    </source>
</evidence>
<evidence type="ECO:0000256" key="3">
    <source>
        <dbReference type="ARBA" id="ARBA00022679"/>
    </source>
</evidence>
<dbReference type="SMART" id="SM00220">
    <property type="entry name" value="S_TKc"/>
    <property type="match status" value="1"/>
</dbReference>
<dbReference type="Pfam" id="PF00069">
    <property type="entry name" value="Pkinase"/>
    <property type="match status" value="1"/>
</dbReference>
<evidence type="ECO:0000256" key="2">
    <source>
        <dbReference type="ARBA" id="ARBA00022527"/>
    </source>
</evidence>
<evidence type="ECO:0000256" key="8">
    <source>
        <dbReference type="ARBA" id="ARBA00048679"/>
    </source>
</evidence>
<comment type="catalytic activity">
    <reaction evidence="7">
        <text>L-threonyl-[protein] + ATP = O-phospho-L-threonyl-[protein] + ADP + H(+)</text>
        <dbReference type="Rhea" id="RHEA:46608"/>
        <dbReference type="Rhea" id="RHEA-COMP:11060"/>
        <dbReference type="Rhea" id="RHEA-COMP:11605"/>
        <dbReference type="ChEBI" id="CHEBI:15378"/>
        <dbReference type="ChEBI" id="CHEBI:30013"/>
        <dbReference type="ChEBI" id="CHEBI:30616"/>
        <dbReference type="ChEBI" id="CHEBI:61977"/>
        <dbReference type="ChEBI" id="CHEBI:456216"/>
        <dbReference type="EC" id="2.7.11.1"/>
    </reaction>
</comment>
<dbReference type="Proteomes" id="UP001626550">
    <property type="component" value="Unassembled WGS sequence"/>
</dbReference>
<comment type="catalytic activity">
    <reaction evidence="8">
        <text>L-seryl-[protein] + ATP = O-phospho-L-seryl-[protein] + ADP + H(+)</text>
        <dbReference type="Rhea" id="RHEA:17989"/>
        <dbReference type="Rhea" id="RHEA-COMP:9863"/>
        <dbReference type="Rhea" id="RHEA-COMP:11604"/>
        <dbReference type="ChEBI" id="CHEBI:15378"/>
        <dbReference type="ChEBI" id="CHEBI:29999"/>
        <dbReference type="ChEBI" id="CHEBI:30616"/>
        <dbReference type="ChEBI" id="CHEBI:83421"/>
        <dbReference type="ChEBI" id="CHEBI:456216"/>
        <dbReference type="EC" id="2.7.11.1"/>
    </reaction>
</comment>
<protein>
    <recommendedName>
        <fullName evidence="1">non-specific serine/threonine protein kinase</fullName>
        <ecNumber evidence="1">2.7.11.1</ecNumber>
    </recommendedName>
</protein>
<dbReference type="PANTHER" id="PTHR44899">
    <property type="entry name" value="CAMK FAMILY PROTEIN KINASE"/>
    <property type="match status" value="1"/>
</dbReference>
<evidence type="ECO:0000256" key="7">
    <source>
        <dbReference type="ARBA" id="ARBA00047899"/>
    </source>
</evidence>
<evidence type="ECO:0000256" key="1">
    <source>
        <dbReference type="ARBA" id="ARBA00012513"/>
    </source>
</evidence>
<feature type="region of interest" description="Disordered" evidence="9">
    <location>
        <begin position="143"/>
        <end position="164"/>
    </location>
</feature>
<evidence type="ECO:0000313" key="11">
    <source>
        <dbReference type="EMBL" id="KAL3319600.1"/>
    </source>
</evidence>
<proteinExistence type="predicted"/>
<dbReference type="EMBL" id="JBJKFK010000120">
    <property type="protein sequence ID" value="KAL3319600.1"/>
    <property type="molecule type" value="Genomic_DNA"/>
</dbReference>
<evidence type="ECO:0000256" key="6">
    <source>
        <dbReference type="ARBA" id="ARBA00022840"/>
    </source>
</evidence>
<feature type="domain" description="Protein kinase" evidence="10">
    <location>
        <begin position="1"/>
        <end position="106"/>
    </location>
</feature>
<dbReference type="Gene3D" id="1.10.510.10">
    <property type="entry name" value="Transferase(Phosphotransferase) domain 1"/>
    <property type="match status" value="1"/>
</dbReference>
<dbReference type="GO" id="GO:0005524">
    <property type="term" value="F:ATP binding"/>
    <property type="evidence" value="ECO:0007669"/>
    <property type="project" value="UniProtKB-KW"/>
</dbReference>
<keyword evidence="4" id="KW-0547">Nucleotide-binding</keyword>
<evidence type="ECO:0000256" key="9">
    <source>
        <dbReference type="SAM" id="MobiDB-lite"/>
    </source>
</evidence>
<dbReference type="GO" id="GO:0004674">
    <property type="term" value="F:protein serine/threonine kinase activity"/>
    <property type="evidence" value="ECO:0007669"/>
    <property type="project" value="UniProtKB-KW"/>
</dbReference>
<keyword evidence="5 11" id="KW-0418">Kinase</keyword>
<name>A0ABD2QJ75_9PLAT</name>
<gene>
    <name evidence="11" type="primary">NEK11_1</name>
    <name evidence="11" type="ORF">Ciccas_001732</name>
</gene>